<feature type="repeat" description="WD" evidence="2">
    <location>
        <begin position="665"/>
        <end position="698"/>
    </location>
</feature>
<dbReference type="GeneID" id="103001491"/>
<feature type="region of interest" description="Disordered" evidence="3">
    <location>
        <begin position="917"/>
        <end position="1006"/>
    </location>
</feature>
<dbReference type="PANTHER" id="PTHR45589">
    <property type="entry name" value="WD REPEAT DOMAIN 62, ISOFORM G"/>
    <property type="match status" value="1"/>
</dbReference>
<organism evidence="6 7">
    <name type="scientific">Balaenoptera acutorostrata</name>
    <name type="common">Common minke whale</name>
    <name type="synonym">Balaena rostrata</name>
    <dbReference type="NCBI Taxonomy" id="9767"/>
    <lineage>
        <taxon>Eukaryota</taxon>
        <taxon>Metazoa</taxon>
        <taxon>Chordata</taxon>
        <taxon>Craniata</taxon>
        <taxon>Vertebrata</taxon>
        <taxon>Euteleostomi</taxon>
        <taxon>Mammalia</taxon>
        <taxon>Eutheria</taxon>
        <taxon>Laurasiatheria</taxon>
        <taxon>Artiodactyla</taxon>
        <taxon>Whippomorpha</taxon>
        <taxon>Cetacea</taxon>
        <taxon>Mysticeti</taxon>
        <taxon>Balaenopteridae</taxon>
        <taxon>Balaenoptera</taxon>
    </lineage>
</organism>
<accession>A0ABM3SHC4</accession>
<sequence>MAALGPGGYARNDAVEKLPSIMAGVPARRAQSSPPPVPPLCLRRRTRLSAAPEDTVQNRVSLEKVLGITAQNSNGLTCDPSTGHVAYLAGCVVVILNPKENKQQHLFNTARKSLSALAFSPDGKYIVTGENGHRPAVRIWDVEEKSQVAEMLGHKYGVACVAFSPNMKHIVSMGYQHDMVLNVWDWKKDIVVASNKVSCRVIALSFSEDSSYFVTVGNRHVRFWFLEVSTEAKVTGTVPLVGRSGILGELHNNVFCGVACGRGQMTGSTFCVSYSGLLCQFNEKRVLEKWINLKVSLSSCLCVSQELIFCGCTDGIVRIFQAHSLQYLANLPKPHYLGVDVAQGLEPSFLFCRKSEAIYPDTVALIFDPIHQWLSCVYKDHSIYIWDVRDINKVGKVWSELFHSSYVWNVETLLKVVYVENDIQHLQNMSHFPDRGSENGMPVDMKAGVRVMQVSPDGQHLASGDRSGNLRIHELHFMDELVKVEAHDAEVLCLEYSKPETGLTLLASASRDRLIHVLNVEKNYNLEQTLDDHSSSITAIKFAGHRDIQMISCGADKSIYFRSAQRASDGLHFVRTHHVAEKTTLYDMDIDITQKYVAVACQDRNVRVYNTMNGKQKKCYKGSQGDEGSLLKVHVDPSGTFLATSCSDKSISVIDFYSGECIAKMFGHSEIVTGMKFTYDCRHLITVSGDSCVFIWHLGPEITNCMKQHLLEMDRCEQQQQDTKDRNWSSRSRQETYASMPNEICSLSPGEQTEDELEEECEPEELLKTPSKESLDPDPRCLLTNGKLPLWAKRLLGDDDVADSSAFHAKRSYQPHGRWAERADQEPLKTILDARDLDCYFTPMKPENLEDSVLDTVESQRLAGLLSESESPQDNGCGPPSLPPLQRESSEASELIIYPLETEVTVTGTDSKYCAEEVERVPGDQQGDSYLRAPSIGSKDQSPPEDSGESEADLECSFTTIHSSPPQPDPDPQFDVTPPTPGCPGTTEELSQPEVPSISNGSLPQTPEQEKFLRHHFETLTDAHPEELFHGSLRDLKASEAEDDFFNPRLSISGQFLSRLQKTSRFTHTFPSRLPLHLVKSPEVKLTDLGGSPPRAEPLRAGTGYTCPGRTNVISGGKAEEPLETLEAWSPLTPCLTGLAPCILPSSVPPTDKKPPTPAALPTPGLAQGVHTPAARSCVEATASSCAKIPRSISVEDSEGPVLAEPARPLCRSSSLGELASLGQELQVITTTVTPSSDSEGQEAALPSRGNHEARASLKLTLSSICDRPVLPPPQLEPPSTCVWSQEPVATQPNVMVTTASFLAPSPVDGSAPRLHNATFLPRFLAPESLNTPARPNSPPLPEARPGVPGSITSLLEPTPDVLSPVQGCPGHCGEPRGPARVLPPHPLELSNVGTVVHRLQTTFQEALDLYHLTVSSDEVSAEQRQARTELASAFLWIHSQLEASGWLVGTDVAPAQALPSPGPPSPPTLCPLASPDLRALLEHYSELLVQAVRRKARGD</sequence>
<dbReference type="PANTHER" id="PTHR45589:SF3">
    <property type="entry name" value="WD REPEAT-CONTAINING PROTEIN 62"/>
    <property type="match status" value="1"/>
</dbReference>
<dbReference type="InterPro" id="IPR015943">
    <property type="entry name" value="WD40/YVTN_repeat-like_dom_sf"/>
</dbReference>
<dbReference type="InterPro" id="IPR056364">
    <property type="entry name" value="WDR62-MABP1_CC"/>
</dbReference>
<feature type="region of interest" description="Disordered" evidence="3">
    <location>
        <begin position="1233"/>
        <end position="1252"/>
    </location>
</feature>
<evidence type="ECO:0000256" key="2">
    <source>
        <dbReference type="PROSITE-ProRule" id="PRU00221"/>
    </source>
</evidence>
<feature type="compositionally biased region" description="Acidic residues" evidence="3">
    <location>
        <begin position="752"/>
        <end position="764"/>
    </location>
</feature>
<feature type="region of interest" description="Disordered" evidence="3">
    <location>
        <begin position="866"/>
        <end position="890"/>
    </location>
</feature>
<feature type="compositionally biased region" description="Low complexity" evidence="3">
    <location>
        <begin position="973"/>
        <end position="987"/>
    </location>
</feature>
<dbReference type="InterPro" id="IPR011047">
    <property type="entry name" value="Quinoprotein_ADH-like_sf"/>
</dbReference>
<dbReference type="PROSITE" id="PS50082">
    <property type="entry name" value="WD_REPEATS_2"/>
    <property type="match status" value="1"/>
</dbReference>
<evidence type="ECO:0000313" key="6">
    <source>
        <dbReference type="Proteomes" id="UP001652580"/>
    </source>
</evidence>
<name>A0ABM3SHC4_BALAC</name>
<feature type="region of interest" description="Disordered" evidence="3">
    <location>
        <begin position="717"/>
        <end position="779"/>
    </location>
</feature>
<evidence type="ECO:0000259" key="5">
    <source>
        <dbReference type="Pfam" id="PF24795"/>
    </source>
</evidence>
<feature type="region of interest" description="Disordered" evidence="3">
    <location>
        <begin position="1085"/>
        <end position="1104"/>
    </location>
</feature>
<dbReference type="SUPFAM" id="SSF117289">
    <property type="entry name" value="Nucleoporin domain"/>
    <property type="match status" value="1"/>
</dbReference>
<dbReference type="Pfam" id="PF24795">
    <property type="entry name" value="WDR62-MABP1_CC"/>
    <property type="match status" value="1"/>
</dbReference>
<dbReference type="SUPFAM" id="SSF50998">
    <property type="entry name" value="Quinoprotein alcohol dehydrogenase-like"/>
    <property type="match status" value="1"/>
</dbReference>
<proteinExistence type="predicted"/>
<feature type="domain" description="MABP1/WRD62 coiled-coil" evidence="5">
    <location>
        <begin position="1384"/>
        <end position="1496"/>
    </location>
</feature>
<dbReference type="SMART" id="SM00320">
    <property type="entry name" value="WD40"/>
    <property type="match status" value="11"/>
</dbReference>
<reference evidence="7" key="1">
    <citation type="submission" date="2025-08" db="UniProtKB">
        <authorList>
            <consortium name="RefSeq"/>
        </authorList>
    </citation>
    <scope>IDENTIFICATION</scope>
</reference>
<evidence type="ECO:0000256" key="1">
    <source>
        <dbReference type="ARBA" id="ARBA00004647"/>
    </source>
</evidence>
<dbReference type="InterPro" id="IPR001680">
    <property type="entry name" value="WD40_rpt"/>
</dbReference>
<evidence type="ECO:0000259" key="4">
    <source>
        <dbReference type="Pfam" id="PF24780"/>
    </source>
</evidence>
<feature type="compositionally biased region" description="Polar residues" evidence="3">
    <location>
        <begin position="997"/>
        <end position="1006"/>
    </location>
</feature>
<comment type="subcellular location">
    <subcellularLocation>
        <location evidence="1">Cytoplasm</location>
        <location evidence="1">Cytoskeleton</location>
        <location evidence="1">Spindle pole</location>
    </subcellularLocation>
</comment>
<evidence type="ECO:0000256" key="3">
    <source>
        <dbReference type="SAM" id="MobiDB-lite"/>
    </source>
</evidence>
<dbReference type="Pfam" id="PF00400">
    <property type="entry name" value="WD40"/>
    <property type="match status" value="4"/>
</dbReference>
<feature type="domain" description="MABP1/WDR62 first WD40" evidence="4">
    <location>
        <begin position="74"/>
        <end position="401"/>
    </location>
</feature>
<evidence type="ECO:0000313" key="7">
    <source>
        <dbReference type="RefSeq" id="XP_057389252.1"/>
    </source>
</evidence>
<dbReference type="RefSeq" id="XP_057389252.1">
    <property type="nucleotide sequence ID" value="XM_057533269.1"/>
</dbReference>
<protein>
    <submittedName>
        <fullName evidence="7">WD repeat-containing protein 62 isoform X3</fullName>
    </submittedName>
</protein>
<dbReference type="Proteomes" id="UP001652580">
    <property type="component" value="Chromosome 19"/>
</dbReference>
<feature type="compositionally biased region" description="Basic and acidic residues" evidence="3">
    <location>
        <begin position="765"/>
        <end position="779"/>
    </location>
</feature>
<keyword evidence="6" id="KW-1185">Reference proteome</keyword>
<dbReference type="InterPro" id="IPR056161">
    <property type="entry name" value="WD40_MABP1-WDR62_1st"/>
</dbReference>
<gene>
    <name evidence="7" type="primary">WDR62</name>
</gene>
<dbReference type="Gene3D" id="2.130.10.10">
    <property type="entry name" value="YVTN repeat-like/Quinoprotein amine dehydrogenase"/>
    <property type="match status" value="3"/>
</dbReference>
<dbReference type="InterPro" id="IPR052779">
    <property type="entry name" value="WDR62"/>
</dbReference>
<dbReference type="PROSITE" id="PS50294">
    <property type="entry name" value="WD_REPEATS_REGION"/>
    <property type="match status" value="1"/>
</dbReference>
<dbReference type="Pfam" id="PF24780">
    <property type="entry name" value="WD40_MABP1-WDR62_1st"/>
    <property type="match status" value="1"/>
</dbReference>
<keyword evidence="2" id="KW-0853">WD repeat</keyword>
<feature type="compositionally biased region" description="Basic and acidic residues" evidence="3">
    <location>
        <begin position="717"/>
        <end position="734"/>
    </location>
</feature>